<dbReference type="EMBL" id="JBBAXC010000002">
    <property type="protein sequence ID" value="MEI5905904.1"/>
    <property type="molecule type" value="Genomic_DNA"/>
</dbReference>
<reference evidence="1 2" key="1">
    <citation type="journal article" date="2018" name="J. Microbiol.">
        <title>Bacillus spongiae sp. nov., isolated from sponge of Jeju Island.</title>
        <authorList>
            <person name="Lee G.E."/>
            <person name="Im W.T."/>
            <person name="Park J.S."/>
        </authorList>
    </citation>
    <scope>NUCLEOTIDE SEQUENCE [LARGE SCALE GENOMIC DNA]</scope>
    <source>
        <strain evidence="1 2">135PIL107-10</strain>
    </source>
</reference>
<sequence>MKVRKSLIQEIETKVFLYENKKEEYILVAVPSLEWSFSFTYEKFGERLIDEMTLSLQKVTKLTEEECEVLALKIDQWTKEM</sequence>
<organism evidence="1 2">
    <name type="scientific">Bacillus spongiae</name>
    <dbReference type="NCBI Taxonomy" id="2683610"/>
    <lineage>
        <taxon>Bacteria</taxon>
        <taxon>Bacillati</taxon>
        <taxon>Bacillota</taxon>
        <taxon>Bacilli</taxon>
        <taxon>Bacillales</taxon>
        <taxon>Bacillaceae</taxon>
        <taxon>Bacillus</taxon>
    </lineage>
</organism>
<name>A0ABU8H9B7_9BACI</name>
<comment type="caution">
    <text evidence="1">The sequence shown here is derived from an EMBL/GenBank/DDBJ whole genome shotgun (WGS) entry which is preliminary data.</text>
</comment>
<accession>A0ABU8H9B7</accession>
<gene>
    <name evidence="1" type="ORF">WAK64_02335</name>
</gene>
<keyword evidence="2" id="KW-1185">Reference proteome</keyword>
<evidence type="ECO:0000313" key="2">
    <source>
        <dbReference type="Proteomes" id="UP001312865"/>
    </source>
</evidence>
<proteinExistence type="predicted"/>
<protein>
    <submittedName>
        <fullName evidence="1">YueH family protein</fullName>
    </submittedName>
</protein>
<dbReference type="Pfam" id="PF14166">
    <property type="entry name" value="YueH"/>
    <property type="match status" value="1"/>
</dbReference>
<dbReference type="RefSeq" id="WP_336585323.1">
    <property type="nucleotide sequence ID" value="NZ_JBBAXC010000002.1"/>
</dbReference>
<evidence type="ECO:0000313" key="1">
    <source>
        <dbReference type="EMBL" id="MEI5905904.1"/>
    </source>
</evidence>
<dbReference type="InterPro" id="IPR020260">
    <property type="entry name" value="Uncharacterised_YueH"/>
</dbReference>
<dbReference type="Proteomes" id="UP001312865">
    <property type="component" value="Unassembled WGS sequence"/>
</dbReference>